<dbReference type="EMBL" id="BPQP01000055">
    <property type="protein sequence ID" value="GJD96107.1"/>
    <property type="molecule type" value="Genomic_DNA"/>
</dbReference>
<evidence type="ECO:0000313" key="1">
    <source>
        <dbReference type="EMBL" id="GJD96107.1"/>
    </source>
</evidence>
<protein>
    <submittedName>
        <fullName evidence="1">Uncharacterized protein</fullName>
    </submittedName>
</protein>
<proteinExistence type="predicted"/>
<gene>
    <name evidence="1" type="ORF">OCOJLMKI_3325</name>
</gene>
<reference evidence="1" key="1">
    <citation type="journal article" date="2021" name="Front. Microbiol.">
        <title>Comprehensive Comparative Genomics and Phenotyping of Methylobacterium Species.</title>
        <authorList>
            <person name="Alessa O."/>
            <person name="Ogura Y."/>
            <person name="Fujitani Y."/>
            <person name="Takami H."/>
            <person name="Hayashi T."/>
            <person name="Sahin N."/>
            <person name="Tani A."/>
        </authorList>
    </citation>
    <scope>NUCLEOTIDE SEQUENCE</scope>
    <source>
        <strain evidence="1">DSM 19015</strain>
    </source>
</reference>
<comment type="caution">
    <text evidence="1">The sequence shown here is derived from an EMBL/GenBank/DDBJ whole genome shotgun (WGS) entry which is preliminary data.</text>
</comment>
<name>A0ABQ4S1Q4_9HYPH</name>
<evidence type="ECO:0000313" key="2">
    <source>
        <dbReference type="Proteomes" id="UP001055125"/>
    </source>
</evidence>
<organism evidence="1 2">
    <name type="scientific">Methylobacterium iners</name>
    <dbReference type="NCBI Taxonomy" id="418707"/>
    <lineage>
        <taxon>Bacteria</taxon>
        <taxon>Pseudomonadati</taxon>
        <taxon>Pseudomonadota</taxon>
        <taxon>Alphaproteobacteria</taxon>
        <taxon>Hyphomicrobiales</taxon>
        <taxon>Methylobacteriaceae</taxon>
        <taxon>Methylobacterium</taxon>
    </lineage>
</organism>
<reference evidence="1" key="2">
    <citation type="submission" date="2021-08" db="EMBL/GenBank/DDBJ databases">
        <authorList>
            <person name="Tani A."/>
            <person name="Ola A."/>
            <person name="Ogura Y."/>
            <person name="Katsura K."/>
            <person name="Hayashi T."/>
        </authorList>
    </citation>
    <scope>NUCLEOTIDE SEQUENCE</scope>
    <source>
        <strain evidence="1">DSM 19015</strain>
    </source>
</reference>
<dbReference type="Proteomes" id="UP001055125">
    <property type="component" value="Unassembled WGS sequence"/>
</dbReference>
<accession>A0ABQ4S1Q4</accession>
<dbReference type="RefSeq" id="WP_238245228.1">
    <property type="nucleotide sequence ID" value="NZ_BPQP01000055.1"/>
</dbReference>
<keyword evidence="2" id="KW-1185">Reference proteome</keyword>
<sequence>MIGPAELEDLRFDLAEAERTSICDSAMASLNAYWAGRGAPSEGIVLAVADQVYARSLDRRTHERRAVCIEAVRTAGYGVEWIGGRIASAQQVT</sequence>